<evidence type="ECO:0000313" key="2">
    <source>
        <dbReference type="Proteomes" id="UP000315295"/>
    </source>
</evidence>
<dbReference type="Proteomes" id="UP000315295">
    <property type="component" value="Unassembled WGS sequence"/>
</dbReference>
<dbReference type="AlphaFoldDB" id="A0A540MCR2"/>
<accession>A0A540MCR2</accession>
<reference evidence="1 2" key="1">
    <citation type="journal article" date="2019" name="G3 (Bethesda)">
        <title>Sequencing of a Wild Apple (Malus baccata) Genome Unravels the Differences Between Cultivated and Wild Apple Species Regarding Disease Resistance and Cold Tolerance.</title>
        <authorList>
            <person name="Chen X."/>
        </authorList>
    </citation>
    <scope>NUCLEOTIDE SEQUENCE [LARGE SCALE GENOMIC DNA]</scope>
    <source>
        <strain evidence="2">cv. Shandingzi</strain>
        <tissue evidence="1">Leaves</tissue>
    </source>
</reference>
<proteinExistence type="predicted"/>
<comment type="caution">
    <text evidence="1">The sequence shown here is derived from an EMBL/GenBank/DDBJ whole genome shotgun (WGS) entry which is preliminary data.</text>
</comment>
<protein>
    <submittedName>
        <fullName evidence="1">Uncharacterized protein</fullName>
    </submittedName>
</protein>
<name>A0A540MCR2_MALBA</name>
<sequence>MFNREVKSILEEMCDNRIAHNRWLKVLVNKFNKIGPTDRPRQPSILKNNPLLAIQVDTGFVWPKMIDLEKKWRAKQHIGHN</sequence>
<evidence type="ECO:0000313" key="1">
    <source>
        <dbReference type="EMBL" id="TQD96540.1"/>
    </source>
</evidence>
<dbReference type="EMBL" id="VIEB01000291">
    <property type="protein sequence ID" value="TQD96540.1"/>
    <property type="molecule type" value="Genomic_DNA"/>
</dbReference>
<gene>
    <name evidence="1" type="ORF">C1H46_017878</name>
</gene>
<organism evidence="1 2">
    <name type="scientific">Malus baccata</name>
    <name type="common">Siberian crab apple</name>
    <name type="synonym">Pyrus baccata</name>
    <dbReference type="NCBI Taxonomy" id="106549"/>
    <lineage>
        <taxon>Eukaryota</taxon>
        <taxon>Viridiplantae</taxon>
        <taxon>Streptophyta</taxon>
        <taxon>Embryophyta</taxon>
        <taxon>Tracheophyta</taxon>
        <taxon>Spermatophyta</taxon>
        <taxon>Magnoliopsida</taxon>
        <taxon>eudicotyledons</taxon>
        <taxon>Gunneridae</taxon>
        <taxon>Pentapetalae</taxon>
        <taxon>rosids</taxon>
        <taxon>fabids</taxon>
        <taxon>Rosales</taxon>
        <taxon>Rosaceae</taxon>
        <taxon>Amygdaloideae</taxon>
        <taxon>Maleae</taxon>
        <taxon>Malus</taxon>
    </lineage>
</organism>
<keyword evidence="2" id="KW-1185">Reference proteome</keyword>